<dbReference type="Proteomes" id="UP000265618">
    <property type="component" value="Unassembled WGS sequence"/>
</dbReference>
<keyword evidence="1" id="KW-0732">Signal</keyword>
<dbReference type="AlphaFoldDB" id="A0A9K3GHZ1"/>
<name>A0A9K3GHZ1_9EUKA</name>
<feature type="signal peptide" evidence="1">
    <location>
        <begin position="1"/>
        <end position="17"/>
    </location>
</feature>
<dbReference type="EMBL" id="BDIP01001015">
    <property type="protein sequence ID" value="GIQ83352.1"/>
    <property type="molecule type" value="Genomic_DNA"/>
</dbReference>
<evidence type="ECO:0000313" key="3">
    <source>
        <dbReference type="Proteomes" id="UP000265618"/>
    </source>
</evidence>
<dbReference type="SUPFAM" id="SSF63825">
    <property type="entry name" value="YWTD domain"/>
    <property type="match status" value="1"/>
</dbReference>
<proteinExistence type="predicted"/>
<evidence type="ECO:0000256" key="1">
    <source>
        <dbReference type="SAM" id="SignalP"/>
    </source>
</evidence>
<reference evidence="2 3" key="1">
    <citation type="journal article" date="2018" name="PLoS ONE">
        <title>The draft genome of Kipferlia bialata reveals reductive genome evolution in fornicate parasites.</title>
        <authorList>
            <person name="Tanifuji G."/>
            <person name="Takabayashi S."/>
            <person name="Kume K."/>
            <person name="Takagi M."/>
            <person name="Nakayama T."/>
            <person name="Kamikawa R."/>
            <person name="Inagaki Y."/>
            <person name="Hashimoto T."/>
        </authorList>
    </citation>
    <scope>NUCLEOTIDE SEQUENCE [LARGE SCALE GENOMIC DNA]</scope>
    <source>
        <strain evidence="2">NY0173</strain>
    </source>
</reference>
<gene>
    <name evidence="2" type="ORF">KIPB_004656</name>
</gene>
<organism evidence="2 3">
    <name type="scientific">Kipferlia bialata</name>
    <dbReference type="NCBI Taxonomy" id="797122"/>
    <lineage>
        <taxon>Eukaryota</taxon>
        <taxon>Metamonada</taxon>
        <taxon>Carpediemonas-like organisms</taxon>
        <taxon>Kipferlia</taxon>
    </lineage>
</organism>
<accession>A0A9K3GHZ1</accession>
<feature type="chain" id="PRO_5039934331" description="Six-bladed beta-propeller, TolB-like" evidence="1">
    <location>
        <begin position="18"/>
        <end position="297"/>
    </location>
</feature>
<evidence type="ECO:0008006" key="4">
    <source>
        <dbReference type="Google" id="ProtNLM"/>
    </source>
</evidence>
<comment type="caution">
    <text evidence="2">The sequence shown here is derived from an EMBL/GenBank/DDBJ whole genome shotgun (WGS) entry which is preliminary data.</text>
</comment>
<evidence type="ECO:0000313" key="2">
    <source>
        <dbReference type="EMBL" id="GIQ83352.1"/>
    </source>
</evidence>
<sequence length="297" mass="32422">MLRLALALCVVVPSILCMSPYLVGPTYGFSGPNSVKLISLDQSSPEYLQTLYSEPQDTLSLTGSCSDPMESKFYTVSGGMVYTWNVTQTDAIPMLGYRISNSRGLNNIEFDTVTKRVTGLQVLAASAYIVSIDPNSGQLVQEHKIFNDNGGFFNGACTYSSKDSVFYQVISTDQHYLMAVNLKNGGETLLPLTSTPENMVFDDSAGLIYALVDKTLHSIDPVTGSMVQINPFVAPTLCESYDRLLDPLNRVYYSLHMAGEYPEVAMALYCYDLVSGEEVCGGGSMDFEVEKGRVVLA</sequence>
<protein>
    <recommendedName>
        <fullName evidence="4">Six-bladed beta-propeller, TolB-like</fullName>
    </recommendedName>
</protein>
<keyword evidence="3" id="KW-1185">Reference proteome</keyword>